<dbReference type="EMBL" id="JALJOU010000024">
    <property type="protein sequence ID" value="KAK9837005.1"/>
    <property type="molecule type" value="Genomic_DNA"/>
</dbReference>
<reference evidence="1 2" key="1">
    <citation type="journal article" date="2024" name="Nat. Commun.">
        <title>Phylogenomics reveals the evolutionary origins of lichenization in chlorophyte algae.</title>
        <authorList>
            <person name="Puginier C."/>
            <person name="Libourel C."/>
            <person name="Otte J."/>
            <person name="Skaloud P."/>
            <person name="Haon M."/>
            <person name="Grisel S."/>
            <person name="Petersen M."/>
            <person name="Berrin J.G."/>
            <person name="Delaux P.M."/>
            <person name="Dal Grande F."/>
            <person name="Keller J."/>
        </authorList>
    </citation>
    <scope>NUCLEOTIDE SEQUENCE [LARGE SCALE GENOMIC DNA]</scope>
    <source>
        <strain evidence="1 2">SAG 245.80</strain>
    </source>
</reference>
<protein>
    <submittedName>
        <fullName evidence="1">Uncharacterized protein</fullName>
    </submittedName>
</protein>
<sequence>MRKSGHRATCTGAESWLRSLSKSIGRGSAASGSCSTAGGRTCPATGLPLPDQVRLRAAPELQARIHAWAAEFGLEVPAAHVATQTGSTGAGKVASDGSNAGFVSRLSARVRALLAQVQGFFDDAPALYPALFEENWAAQR</sequence>
<name>A0AAW1RTM4_9CHLO</name>
<comment type="caution">
    <text evidence="1">The sequence shown here is derived from an EMBL/GenBank/DDBJ whole genome shotgun (WGS) entry which is preliminary data.</text>
</comment>
<keyword evidence="2" id="KW-1185">Reference proteome</keyword>
<accession>A0AAW1RTM4</accession>
<evidence type="ECO:0000313" key="1">
    <source>
        <dbReference type="EMBL" id="KAK9837005.1"/>
    </source>
</evidence>
<organism evidence="1 2">
    <name type="scientific">Elliptochloris bilobata</name>
    <dbReference type="NCBI Taxonomy" id="381761"/>
    <lineage>
        <taxon>Eukaryota</taxon>
        <taxon>Viridiplantae</taxon>
        <taxon>Chlorophyta</taxon>
        <taxon>core chlorophytes</taxon>
        <taxon>Trebouxiophyceae</taxon>
        <taxon>Trebouxiophyceae incertae sedis</taxon>
        <taxon>Elliptochloris clade</taxon>
        <taxon>Elliptochloris</taxon>
    </lineage>
</organism>
<evidence type="ECO:0000313" key="2">
    <source>
        <dbReference type="Proteomes" id="UP001445335"/>
    </source>
</evidence>
<gene>
    <name evidence="1" type="ORF">WJX81_006456</name>
</gene>
<proteinExistence type="predicted"/>
<dbReference type="Proteomes" id="UP001445335">
    <property type="component" value="Unassembled WGS sequence"/>
</dbReference>
<dbReference type="AlphaFoldDB" id="A0AAW1RTM4"/>